<gene>
    <name evidence="2" type="ORF">ACFSJ0_61920</name>
</gene>
<name>A0ABW4GYG3_9ACTN</name>
<feature type="chain" id="PRO_5047266146" evidence="1">
    <location>
        <begin position="30"/>
        <end position="88"/>
    </location>
</feature>
<evidence type="ECO:0000313" key="3">
    <source>
        <dbReference type="Proteomes" id="UP001597097"/>
    </source>
</evidence>
<sequence>MLKRLLLTASLAASTLIVTGTATTQPVSAASVCPPSAQHVTAMPQSADRKCEWRWWHHKWCKFCWRHGHWERQWCKSWDHDDDHGHMS</sequence>
<accession>A0ABW4GYG3</accession>
<keyword evidence="1" id="KW-0732">Signal</keyword>
<dbReference type="EMBL" id="JBHUCM010000078">
    <property type="protein sequence ID" value="MFD1547592.1"/>
    <property type="molecule type" value="Genomic_DNA"/>
</dbReference>
<dbReference type="Proteomes" id="UP001597097">
    <property type="component" value="Unassembled WGS sequence"/>
</dbReference>
<evidence type="ECO:0000313" key="2">
    <source>
        <dbReference type="EMBL" id="MFD1547592.1"/>
    </source>
</evidence>
<dbReference type="RefSeq" id="WP_219537041.1">
    <property type="nucleotide sequence ID" value="NZ_JAHKRM010000034.1"/>
</dbReference>
<keyword evidence="3" id="KW-1185">Reference proteome</keyword>
<evidence type="ECO:0000256" key="1">
    <source>
        <dbReference type="SAM" id="SignalP"/>
    </source>
</evidence>
<feature type="signal peptide" evidence="1">
    <location>
        <begin position="1"/>
        <end position="29"/>
    </location>
</feature>
<reference evidence="3" key="1">
    <citation type="journal article" date="2019" name="Int. J. Syst. Evol. Microbiol.">
        <title>The Global Catalogue of Microorganisms (GCM) 10K type strain sequencing project: providing services to taxonomists for standard genome sequencing and annotation.</title>
        <authorList>
            <consortium name="The Broad Institute Genomics Platform"/>
            <consortium name="The Broad Institute Genome Sequencing Center for Infectious Disease"/>
            <person name="Wu L."/>
            <person name="Ma J."/>
        </authorList>
    </citation>
    <scope>NUCLEOTIDE SEQUENCE [LARGE SCALE GENOMIC DNA]</scope>
    <source>
        <strain evidence="3">CGMCC 1.15399</strain>
    </source>
</reference>
<protein>
    <submittedName>
        <fullName evidence="2">Uncharacterized protein</fullName>
    </submittedName>
</protein>
<organism evidence="2 3">
    <name type="scientific">Nonomuraea guangzhouensis</name>
    <dbReference type="NCBI Taxonomy" id="1291555"/>
    <lineage>
        <taxon>Bacteria</taxon>
        <taxon>Bacillati</taxon>
        <taxon>Actinomycetota</taxon>
        <taxon>Actinomycetes</taxon>
        <taxon>Streptosporangiales</taxon>
        <taxon>Streptosporangiaceae</taxon>
        <taxon>Nonomuraea</taxon>
    </lineage>
</organism>
<comment type="caution">
    <text evidence="2">The sequence shown here is derived from an EMBL/GenBank/DDBJ whole genome shotgun (WGS) entry which is preliminary data.</text>
</comment>
<proteinExistence type="predicted"/>